<evidence type="ECO:0000256" key="2">
    <source>
        <dbReference type="ARBA" id="ARBA00022617"/>
    </source>
</evidence>
<dbReference type="SUPFAM" id="SSF46626">
    <property type="entry name" value="Cytochrome c"/>
    <property type="match status" value="1"/>
</dbReference>
<keyword evidence="10" id="KW-1185">Reference proteome</keyword>
<keyword evidence="2 6" id="KW-0349">Heme</keyword>
<feature type="signal peptide" evidence="7">
    <location>
        <begin position="1"/>
        <end position="23"/>
    </location>
</feature>
<dbReference type="Proteomes" id="UP000294325">
    <property type="component" value="Chromosome"/>
</dbReference>
<protein>
    <submittedName>
        <fullName evidence="9">Cytochrome c</fullName>
    </submittedName>
</protein>
<dbReference type="Pfam" id="PF00034">
    <property type="entry name" value="Cytochrom_C"/>
    <property type="match status" value="1"/>
</dbReference>
<proteinExistence type="predicted"/>
<keyword evidence="3 6" id="KW-0479">Metal-binding</keyword>
<keyword evidence="5 6" id="KW-0408">Iron</keyword>
<dbReference type="Gene3D" id="1.10.760.10">
    <property type="entry name" value="Cytochrome c-like domain"/>
    <property type="match status" value="1"/>
</dbReference>
<keyword evidence="4" id="KW-0249">Electron transport</keyword>
<dbReference type="KEGG" id="nwr:E3U44_03810"/>
<evidence type="ECO:0000313" key="10">
    <source>
        <dbReference type="Proteomes" id="UP000294325"/>
    </source>
</evidence>
<evidence type="ECO:0000313" key="9">
    <source>
        <dbReference type="EMBL" id="QBQ53732.1"/>
    </source>
</evidence>
<keyword evidence="7" id="KW-0732">Signal</keyword>
<dbReference type="OrthoDB" id="9796421at2"/>
<evidence type="ECO:0000256" key="3">
    <source>
        <dbReference type="ARBA" id="ARBA00022723"/>
    </source>
</evidence>
<dbReference type="InterPro" id="IPR050597">
    <property type="entry name" value="Cytochrome_c_Oxidase_Subunit"/>
</dbReference>
<evidence type="ECO:0000259" key="8">
    <source>
        <dbReference type="PROSITE" id="PS51007"/>
    </source>
</evidence>
<dbReference type="RefSeq" id="WP_134356744.1">
    <property type="nucleotide sequence ID" value="NZ_CP038033.1"/>
</dbReference>
<dbReference type="PANTHER" id="PTHR33751">
    <property type="entry name" value="CBB3-TYPE CYTOCHROME C OXIDASE SUBUNIT FIXP"/>
    <property type="match status" value="1"/>
</dbReference>
<reference evidence="9 10" key="1">
    <citation type="submission" date="2019-03" db="EMBL/GenBank/DDBJ databases">
        <title>The genome sequence of Nitrosococcus wardiae strain D1FHST reveals the archetypal metabolic capacity of ammonia-oxidizing Gammaproteobacteria.</title>
        <authorList>
            <person name="Wang L."/>
            <person name="Lim C.K."/>
            <person name="Hanson T.E."/>
            <person name="Dang H."/>
            <person name="Klotz M.G."/>
        </authorList>
    </citation>
    <scope>NUCLEOTIDE SEQUENCE [LARGE SCALE GENOMIC DNA]</scope>
    <source>
        <strain evidence="9 10">D1FHS</strain>
    </source>
</reference>
<dbReference type="AlphaFoldDB" id="A0A4P7BYZ6"/>
<accession>A0A4P7BYZ6</accession>
<evidence type="ECO:0000256" key="5">
    <source>
        <dbReference type="ARBA" id="ARBA00023004"/>
    </source>
</evidence>
<gene>
    <name evidence="9" type="ORF">E3U44_03810</name>
</gene>
<feature type="domain" description="Cytochrome c" evidence="8">
    <location>
        <begin position="25"/>
        <end position="103"/>
    </location>
</feature>
<dbReference type="PANTHER" id="PTHR33751:SF9">
    <property type="entry name" value="CYTOCHROME C4"/>
    <property type="match status" value="1"/>
</dbReference>
<sequence length="112" mass="12252">MLRRWLLLFVSVLAVLMSGSLLAAGDPEAGKQKSQACAACHGPDGNSPAPQFPKLAGQYPDYLVHALTAYQNGERKNPMMQQMAAPLSEQDKEDLAAYYSSQKGLSLRWNLK</sequence>
<dbReference type="GO" id="GO:0046872">
    <property type="term" value="F:metal ion binding"/>
    <property type="evidence" value="ECO:0007669"/>
    <property type="project" value="UniProtKB-KW"/>
</dbReference>
<organism evidence="9 10">
    <name type="scientific">Nitrosococcus wardiae</name>
    <dbReference type="NCBI Taxonomy" id="1814290"/>
    <lineage>
        <taxon>Bacteria</taxon>
        <taxon>Pseudomonadati</taxon>
        <taxon>Pseudomonadota</taxon>
        <taxon>Gammaproteobacteria</taxon>
        <taxon>Chromatiales</taxon>
        <taxon>Chromatiaceae</taxon>
        <taxon>Nitrosococcus</taxon>
    </lineage>
</organism>
<dbReference type="GO" id="GO:0009055">
    <property type="term" value="F:electron transfer activity"/>
    <property type="evidence" value="ECO:0007669"/>
    <property type="project" value="InterPro"/>
</dbReference>
<keyword evidence="1" id="KW-0813">Transport</keyword>
<dbReference type="GO" id="GO:0020037">
    <property type="term" value="F:heme binding"/>
    <property type="evidence" value="ECO:0007669"/>
    <property type="project" value="InterPro"/>
</dbReference>
<dbReference type="PROSITE" id="PS51007">
    <property type="entry name" value="CYTC"/>
    <property type="match status" value="1"/>
</dbReference>
<evidence type="ECO:0000256" key="4">
    <source>
        <dbReference type="ARBA" id="ARBA00022982"/>
    </source>
</evidence>
<dbReference type="InterPro" id="IPR036909">
    <property type="entry name" value="Cyt_c-like_dom_sf"/>
</dbReference>
<dbReference type="EMBL" id="CP038033">
    <property type="protein sequence ID" value="QBQ53732.1"/>
    <property type="molecule type" value="Genomic_DNA"/>
</dbReference>
<dbReference type="InterPro" id="IPR009056">
    <property type="entry name" value="Cyt_c-like_dom"/>
</dbReference>
<feature type="chain" id="PRO_5020491768" evidence="7">
    <location>
        <begin position="24"/>
        <end position="112"/>
    </location>
</feature>
<evidence type="ECO:0000256" key="7">
    <source>
        <dbReference type="SAM" id="SignalP"/>
    </source>
</evidence>
<evidence type="ECO:0000256" key="1">
    <source>
        <dbReference type="ARBA" id="ARBA00022448"/>
    </source>
</evidence>
<name>A0A4P7BYZ6_9GAMM</name>
<evidence type="ECO:0000256" key="6">
    <source>
        <dbReference type="PROSITE-ProRule" id="PRU00433"/>
    </source>
</evidence>